<accession>A0A328AIS2</accession>
<gene>
    <name evidence="2" type="ORF">DJ018_11205</name>
</gene>
<comment type="caution">
    <text evidence="2">The sequence shown here is derived from an EMBL/GenBank/DDBJ whole genome shotgun (WGS) entry which is preliminary data.</text>
</comment>
<proteinExistence type="predicted"/>
<protein>
    <recommendedName>
        <fullName evidence="4">DUF4175 domain-containing protein</fullName>
    </recommendedName>
</protein>
<evidence type="ECO:0008006" key="4">
    <source>
        <dbReference type="Google" id="ProtNLM"/>
    </source>
</evidence>
<feature type="transmembrane region" description="Helical" evidence="1">
    <location>
        <begin position="39"/>
        <end position="56"/>
    </location>
</feature>
<dbReference type="Proteomes" id="UP000249725">
    <property type="component" value="Unassembled WGS sequence"/>
</dbReference>
<keyword evidence="1" id="KW-0812">Transmembrane</keyword>
<feature type="transmembrane region" description="Helical" evidence="1">
    <location>
        <begin position="12"/>
        <end position="33"/>
    </location>
</feature>
<keyword evidence="1" id="KW-1133">Transmembrane helix</keyword>
<evidence type="ECO:0000256" key="1">
    <source>
        <dbReference type="SAM" id="Phobius"/>
    </source>
</evidence>
<reference evidence="3" key="1">
    <citation type="submission" date="2018-05" db="EMBL/GenBank/DDBJ databases">
        <authorList>
            <person name="Li X."/>
        </authorList>
    </citation>
    <scope>NUCLEOTIDE SEQUENCE [LARGE SCALE GENOMIC DNA]</scope>
    <source>
        <strain evidence="3">YIM 73061</strain>
    </source>
</reference>
<sequence>MAAPKSSKLTRTFALPLAIAVASLVGLVSALVGDGAWNAVSWLALAAPVAAVAWAWRRRA</sequence>
<keyword evidence="3" id="KW-1185">Reference proteome</keyword>
<name>A0A328AIS2_9CAUL</name>
<evidence type="ECO:0000313" key="3">
    <source>
        <dbReference type="Proteomes" id="UP000249725"/>
    </source>
</evidence>
<dbReference type="EMBL" id="QFYR01000002">
    <property type="protein sequence ID" value="RAK52748.1"/>
    <property type="molecule type" value="Genomic_DNA"/>
</dbReference>
<evidence type="ECO:0000313" key="2">
    <source>
        <dbReference type="EMBL" id="RAK52748.1"/>
    </source>
</evidence>
<keyword evidence="1" id="KW-0472">Membrane</keyword>
<organism evidence="2 3">
    <name type="scientific">Phenylobacterium deserti</name>
    <dbReference type="NCBI Taxonomy" id="1914756"/>
    <lineage>
        <taxon>Bacteria</taxon>
        <taxon>Pseudomonadati</taxon>
        <taxon>Pseudomonadota</taxon>
        <taxon>Alphaproteobacteria</taxon>
        <taxon>Caulobacterales</taxon>
        <taxon>Caulobacteraceae</taxon>
        <taxon>Phenylobacterium</taxon>
    </lineage>
</organism>
<dbReference type="AlphaFoldDB" id="A0A328AIS2"/>